<gene>
    <name evidence="1" type="ORF">SAMN05421854_10862</name>
</gene>
<sequence length="70" mass="7471">MDECVLFTAGGQQRASPPVTAFRGTRQFAFDDGSGREVQPIMMSCNGMRAGAPAVDWCRRTDLPSPAGPP</sequence>
<protein>
    <submittedName>
        <fullName evidence="1">Uncharacterized protein</fullName>
    </submittedName>
</protein>
<proteinExistence type="predicted"/>
<organism evidence="1 2">
    <name type="scientific">Amycolatopsis rubida</name>
    <dbReference type="NCBI Taxonomy" id="112413"/>
    <lineage>
        <taxon>Bacteria</taxon>
        <taxon>Bacillati</taxon>
        <taxon>Actinomycetota</taxon>
        <taxon>Actinomycetes</taxon>
        <taxon>Pseudonocardiales</taxon>
        <taxon>Pseudonocardiaceae</taxon>
        <taxon>Amycolatopsis</taxon>
    </lineage>
</organism>
<evidence type="ECO:0000313" key="1">
    <source>
        <dbReference type="EMBL" id="SFP97737.1"/>
    </source>
</evidence>
<reference evidence="1 2" key="1">
    <citation type="submission" date="2016-10" db="EMBL/GenBank/DDBJ databases">
        <authorList>
            <person name="de Groot N.N."/>
        </authorList>
    </citation>
    <scope>NUCLEOTIDE SEQUENCE [LARGE SCALE GENOMIC DNA]</scope>
    <source>
        <strain evidence="1 2">DSM 44637</strain>
    </source>
</reference>
<name>A0A1I5URS3_9PSEU</name>
<accession>A0A1I5URS3</accession>
<dbReference type="Proteomes" id="UP000199137">
    <property type="component" value="Unassembled WGS sequence"/>
</dbReference>
<dbReference type="EMBL" id="FOWC01000008">
    <property type="protein sequence ID" value="SFP97737.1"/>
    <property type="molecule type" value="Genomic_DNA"/>
</dbReference>
<evidence type="ECO:0000313" key="2">
    <source>
        <dbReference type="Proteomes" id="UP000199137"/>
    </source>
</evidence>
<dbReference type="AlphaFoldDB" id="A0A1I5URS3"/>